<comment type="catalytic activity">
    <reaction evidence="7 8">
        <text>N(1)-(5-phospho-beta-D-ribosyl)glycinamide + (6R)-10-formyltetrahydrofolate = N(2)-formyl-N(1)-(5-phospho-beta-D-ribosyl)glycinamide + (6S)-5,6,7,8-tetrahydrofolate + H(+)</text>
        <dbReference type="Rhea" id="RHEA:15053"/>
        <dbReference type="ChEBI" id="CHEBI:15378"/>
        <dbReference type="ChEBI" id="CHEBI:57453"/>
        <dbReference type="ChEBI" id="CHEBI:143788"/>
        <dbReference type="ChEBI" id="CHEBI:147286"/>
        <dbReference type="ChEBI" id="CHEBI:195366"/>
        <dbReference type="EC" id="2.1.2.2"/>
    </reaction>
</comment>
<keyword evidence="11" id="KW-1185">Reference proteome</keyword>
<feature type="binding site" evidence="8">
    <location>
        <position position="68"/>
    </location>
    <ligand>
        <name>(6R)-10-formyltetrahydrofolate</name>
        <dbReference type="ChEBI" id="CHEBI:195366"/>
    </ligand>
</feature>
<evidence type="ECO:0000313" key="11">
    <source>
        <dbReference type="Proteomes" id="UP000632828"/>
    </source>
</evidence>
<dbReference type="Proteomes" id="UP000632828">
    <property type="component" value="Unassembled WGS sequence"/>
</dbReference>
<dbReference type="RefSeq" id="WP_191153448.1">
    <property type="nucleotide sequence ID" value="NZ_JACWUN010000001.1"/>
</dbReference>
<dbReference type="InterPro" id="IPR002376">
    <property type="entry name" value="Formyl_transf_N"/>
</dbReference>
<comment type="similarity">
    <text evidence="6 8">Belongs to the GART family.</text>
</comment>
<feature type="domain" description="Formyl transferase N-terminal" evidence="9">
    <location>
        <begin position="6"/>
        <end position="185"/>
    </location>
</feature>
<feature type="binding site" evidence="8">
    <location>
        <begin position="15"/>
        <end position="17"/>
    </location>
    <ligand>
        <name>N(1)-(5-phospho-beta-D-ribosyl)glycinamide</name>
        <dbReference type="ChEBI" id="CHEBI:143788"/>
    </ligand>
</feature>
<dbReference type="Gene3D" id="3.40.50.170">
    <property type="entry name" value="Formyl transferase, N-terminal domain"/>
    <property type="match status" value="1"/>
</dbReference>
<dbReference type="PROSITE" id="PS00373">
    <property type="entry name" value="GART"/>
    <property type="match status" value="1"/>
</dbReference>
<dbReference type="PANTHER" id="PTHR43369:SF2">
    <property type="entry name" value="PHOSPHORIBOSYLGLYCINAMIDE FORMYLTRANSFERASE"/>
    <property type="match status" value="1"/>
</dbReference>
<dbReference type="GO" id="GO:0004644">
    <property type="term" value="F:phosphoribosylglycinamide formyltransferase activity"/>
    <property type="evidence" value="ECO:0007669"/>
    <property type="project" value="UniProtKB-UniRule"/>
</dbReference>
<dbReference type="InterPro" id="IPR004607">
    <property type="entry name" value="GART"/>
</dbReference>
<dbReference type="GO" id="GO:0005737">
    <property type="term" value="C:cytoplasm"/>
    <property type="evidence" value="ECO:0007669"/>
    <property type="project" value="TreeGrafter"/>
</dbReference>
<evidence type="ECO:0000256" key="5">
    <source>
        <dbReference type="ARBA" id="ARBA00022801"/>
    </source>
</evidence>
<dbReference type="GO" id="GO:0008864">
    <property type="term" value="F:formyltetrahydrofolate deformylase activity"/>
    <property type="evidence" value="ECO:0007669"/>
    <property type="project" value="InterPro"/>
</dbReference>
<dbReference type="EC" id="2.1.2.2" evidence="8"/>
<dbReference type="PANTHER" id="PTHR43369">
    <property type="entry name" value="PHOSPHORIBOSYLGLYCINAMIDE FORMYLTRANSFERASE"/>
    <property type="match status" value="1"/>
</dbReference>
<dbReference type="UniPathway" id="UPA00074">
    <property type="reaction ID" value="UER00126"/>
</dbReference>
<feature type="site" description="Raises pKa of active site His" evidence="8">
    <location>
        <position position="148"/>
    </location>
</feature>
<comment type="caution">
    <text evidence="10">The sequence shown here is derived from an EMBL/GenBank/DDBJ whole genome shotgun (WGS) entry which is preliminary data.</text>
</comment>
<sequence length="217" mass="23572">MKKPFRIAVLASGGGTNLQSIIDQQQCGRLPVDVTLVISNNPGAGALVRAQQAGINTLCINHRNYPNREDFDRELVNALQQADIDLIVLAGFMRILTPVMLQAFPQRIINIHPALLPAFPGLDVQQQAIDYGARFSGCTVHFVDAGVDTGPIIIQAVVPILPDDSAATLAERILEQEHRIYPQAIQWLAEGRVKIEGRNVLIANTSGDKTALVNPTN</sequence>
<evidence type="ECO:0000259" key="9">
    <source>
        <dbReference type="Pfam" id="PF00551"/>
    </source>
</evidence>
<feature type="binding site" evidence="8">
    <location>
        <begin position="93"/>
        <end position="96"/>
    </location>
    <ligand>
        <name>(6R)-10-formyltetrahydrofolate</name>
        <dbReference type="ChEBI" id="CHEBI:195366"/>
    </ligand>
</feature>
<dbReference type="NCBIfam" id="TIGR00639">
    <property type="entry name" value="PurN"/>
    <property type="match status" value="1"/>
</dbReference>
<keyword evidence="3 8" id="KW-0808">Transferase</keyword>
<dbReference type="SUPFAM" id="SSF53328">
    <property type="entry name" value="Formyltransferase"/>
    <property type="match status" value="1"/>
</dbReference>
<feature type="binding site" evidence="8">
    <location>
        <position position="110"/>
    </location>
    <ligand>
        <name>(6R)-10-formyltetrahydrofolate</name>
        <dbReference type="ChEBI" id="CHEBI:195366"/>
    </ligand>
</feature>
<dbReference type="InterPro" id="IPR004810">
    <property type="entry name" value="PurU"/>
</dbReference>
<evidence type="ECO:0000256" key="8">
    <source>
        <dbReference type="HAMAP-Rule" id="MF_01930"/>
    </source>
</evidence>
<dbReference type="AlphaFoldDB" id="A0A8J6QLL1"/>
<evidence type="ECO:0000313" key="10">
    <source>
        <dbReference type="EMBL" id="MBD1399173.1"/>
    </source>
</evidence>
<accession>A0A8J6QLL1</accession>
<protein>
    <recommendedName>
        <fullName evidence="8">Phosphoribosylglycinamide formyltransferase</fullName>
        <ecNumber evidence="8">2.1.2.2</ecNumber>
    </recommendedName>
    <alternativeName>
        <fullName evidence="8">5'-phosphoribosylglycinamide transformylase</fullName>
    </alternativeName>
    <alternativeName>
        <fullName evidence="8">GAR transformylase</fullName>
        <shortName evidence="8">GART</shortName>
    </alternativeName>
</protein>
<evidence type="ECO:0000256" key="2">
    <source>
        <dbReference type="ARBA" id="ARBA00022563"/>
    </source>
</evidence>
<evidence type="ECO:0000256" key="7">
    <source>
        <dbReference type="ARBA" id="ARBA00047664"/>
    </source>
</evidence>
<dbReference type="InterPro" id="IPR001555">
    <property type="entry name" value="GART_AS"/>
</dbReference>
<reference evidence="10" key="1">
    <citation type="submission" date="2020-09" db="EMBL/GenBank/DDBJ databases">
        <title>Pelobacter alkaliphilus sp. nov., a novel anaerobic arsenate-reducing bacterium from terrestrial mud volcano.</title>
        <authorList>
            <person name="Khomyakova M.A."/>
            <person name="Merkel A.Y."/>
            <person name="Slobodkin A.I."/>
        </authorList>
    </citation>
    <scope>NUCLEOTIDE SEQUENCE</scope>
    <source>
        <strain evidence="10">M08fum</strain>
    </source>
</reference>
<keyword evidence="5" id="KW-0378">Hydrolase</keyword>
<dbReference type="CDD" id="cd08645">
    <property type="entry name" value="FMT_core_GART"/>
    <property type="match status" value="1"/>
</dbReference>
<dbReference type="EMBL" id="JACWUN010000001">
    <property type="protein sequence ID" value="MBD1399173.1"/>
    <property type="molecule type" value="Genomic_DNA"/>
</dbReference>
<name>A0A8J6QLL1_9BACT</name>
<proteinExistence type="inferred from homology"/>
<comment type="function">
    <text evidence="8">Catalyzes the transfer of a formyl group from 10-formyltetrahydrofolate to 5-phospho-ribosyl-glycinamide (GAR), producing 5-phospho-ribosyl-N-formylglycinamide (FGAR) and tetrahydrofolate.</text>
</comment>
<organism evidence="10 11">
    <name type="scientific">Pelovirga terrestris</name>
    <dbReference type="NCBI Taxonomy" id="2771352"/>
    <lineage>
        <taxon>Bacteria</taxon>
        <taxon>Pseudomonadati</taxon>
        <taxon>Thermodesulfobacteriota</taxon>
        <taxon>Desulfuromonadia</taxon>
        <taxon>Geobacterales</taxon>
        <taxon>Geobacteraceae</taxon>
        <taxon>Pelovirga</taxon>
    </lineage>
</organism>
<dbReference type="HAMAP" id="MF_01930">
    <property type="entry name" value="PurN"/>
    <property type="match status" value="1"/>
</dbReference>
<evidence type="ECO:0000256" key="1">
    <source>
        <dbReference type="ARBA" id="ARBA00005054"/>
    </source>
</evidence>
<keyword evidence="2" id="KW-0554">One-carbon metabolism</keyword>
<evidence type="ECO:0000256" key="4">
    <source>
        <dbReference type="ARBA" id="ARBA00022755"/>
    </source>
</evidence>
<dbReference type="PRINTS" id="PR01575">
    <property type="entry name" value="FFH4HYDRLASE"/>
</dbReference>
<dbReference type="InterPro" id="IPR036477">
    <property type="entry name" value="Formyl_transf_N_sf"/>
</dbReference>
<keyword evidence="4 8" id="KW-0658">Purine biosynthesis</keyword>
<dbReference type="Pfam" id="PF00551">
    <property type="entry name" value="Formyl_trans_N"/>
    <property type="match status" value="1"/>
</dbReference>
<evidence type="ECO:0000256" key="6">
    <source>
        <dbReference type="ARBA" id="ARBA00038440"/>
    </source>
</evidence>
<gene>
    <name evidence="8" type="primary">purN</name>
    <name evidence="10" type="ORF">ICT70_00640</name>
</gene>
<dbReference type="GO" id="GO:0006189">
    <property type="term" value="P:'de novo' IMP biosynthetic process"/>
    <property type="evidence" value="ECO:0007669"/>
    <property type="project" value="UniProtKB-UniRule"/>
</dbReference>
<dbReference type="FunFam" id="3.40.50.170:FF:000007">
    <property type="entry name" value="Phosphoribosylglycinamide formyltransferase"/>
    <property type="match status" value="1"/>
</dbReference>
<comment type="pathway">
    <text evidence="1 8">Purine metabolism; IMP biosynthesis via de novo pathway; N(2)-formyl-N(1)-(5-phospho-D-ribosyl)glycinamide from N(1)-(5-phospho-D-ribosyl)glycinamide (10-formyl THF route): step 1/1.</text>
</comment>
<feature type="active site" description="Proton donor" evidence="8">
    <location>
        <position position="112"/>
    </location>
</feature>
<evidence type="ECO:0000256" key="3">
    <source>
        <dbReference type="ARBA" id="ARBA00022679"/>
    </source>
</evidence>
<dbReference type="GO" id="GO:0006730">
    <property type="term" value="P:one-carbon metabolic process"/>
    <property type="evidence" value="ECO:0007669"/>
    <property type="project" value="UniProtKB-KW"/>
</dbReference>